<keyword evidence="2" id="KW-1185">Reference proteome</keyword>
<reference evidence="1 2" key="1">
    <citation type="submission" date="2024-04" db="EMBL/GenBank/DDBJ databases">
        <authorList>
            <person name="Waldvogel A.-M."/>
            <person name="Schoenle A."/>
        </authorList>
    </citation>
    <scope>NUCLEOTIDE SEQUENCE [LARGE SCALE GENOMIC DNA]</scope>
</reference>
<dbReference type="EMBL" id="OZ035827">
    <property type="protein sequence ID" value="CAL1606193.1"/>
    <property type="molecule type" value="Genomic_DNA"/>
</dbReference>
<organism evidence="1 2">
    <name type="scientific">Knipowitschia caucasica</name>
    <name type="common">Caucasian dwarf goby</name>
    <name type="synonym">Pomatoschistus caucasicus</name>
    <dbReference type="NCBI Taxonomy" id="637954"/>
    <lineage>
        <taxon>Eukaryota</taxon>
        <taxon>Metazoa</taxon>
        <taxon>Chordata</taxon>
        <taxon>Craniata</taxon>
        <taxon>Vertebrata</taxon>
        <taxon>Euteleostomi</taxon>
        <taxon>Actinopterygii</taxon>
        <taxon>Neopterygii</taxon>
        <taxon>Teleostei</taxon>
        <taxon>Neoteleostei</taxon>
        <taxon>Acanthomorphata</taxon>
        <taxon>Gobiaria</taxon>
        <taxon>Gobiiformes</taxon>
        <taxon>Gobioidei</taxon>
        <taxon>Gobiidae</taxon>
        <taxon>Gobiinae</taxon>
        <taxon>Knipowitschia</taxon>
    </lineage>
</organism>
<evidence type="ECO:0000313" key="2">
    <source>
        <dbReference type="Proteomes" id="UP001497482"/>
    </source>
</evidence>
<protein>
    <submittedName>
        <fullName evidence="1">Uncharacterized protein</fullName>
    </submittedName>
</protein>
<sequence>MEKGKKELRREMERLVSQRRAGRISLGGKLVAQWGFLPEFNLCGQGRKGWGEQGALALGQQQYGRELQSSIGREGESDCEISEARGLYSSVRGGGYHVRLYGGTGNGPPSAV</sequence>
<dbReference type="Proteomes" id="UP001497482">
    <property type="component" value="Chromosome 5"/>
</dbReference>
<dbReference type="AlphaFoldDB" id="A0AAV2LYS8"/>
<gene>
    <name evidence="1" type="ORF">KC01_LOCUS33425</name>
</gene>
<name>A0AAV2LYS8_KNICA</name>
<accession>A0AAV2LYS8</accession>
<evidence type="ECO:0000313" key="1">
    <source>
        <dbReference type="EMBL" id="CAL1606193.1"/>
    </source>
</evidence>
<proteinExistence type="predicted"/>